<evidence type="ECO:0000313" key="2">
    <source>
        <dbReference type="EMBL" id="PPR82006.1"/>
    </source>
</evidence>
<dbReference type="AlphaFoldDB" id="A0A2P5VT31"/>
<reference evidence="2 3" key="1">
    <citation type="submission" date="2015-01" db="EMBL/GenBank/DDBJ databases">
        <title>Genome of allotetraploid Gossypium barbadense reveals genomic plasticity and fiber elongation in cotton evolution.</title>
        <authorList>
            <person name="Chen X."/>
            <person name="Liu X."/>
            <person name="Zhao B."/>
            <person name="Zheng H."/>
            <person name="Hu Y."/>
            <person name="Lu G."/>
            <person name="Yang C."/>
            <person name="Chen J."/>
            <person name="Shan C."/>
            <person name="Zhang L."/>
            <person name="Zhou Y."/>
            <person name="Wang L."/>
            <person name="Guo W."/>
            <person name="Bai Y."/>
            <person name="Ruan J."/>
            <person name="Shangguan X."/>
            <person name="Mao Y."/>
            <person name="Jiang J."/>
            <person name="Zhu Y."/>
            <person name="Lei J."/>
            <person name="Kang H."/>
            <person name="Chen S."/>
            <person name="He X."/>
            <person name="Wang R."/>
            <person name="Wang Y."/>
            <person name="Chen J."/>
            <person name="Wang L."/>
            <person name="Yu S."/>
            <person name="Wang B."/>
            <person name="Wei J."/>
            <person name="Song S."/>
            <person name="Lu X."/>
            <person name="Gao Z."/>
            <person name="Gu W."/>
            <person name="Deng X."/>
            <person name="Ma D."/>
            <person name="Wang S."/>
            <person name="Liang W."/>
            <person name="Fang L."/>
            <person name="Cai C."/>
            <person name="Zhu X."/>
            <person name="Zhou B."/>
            <person name="Zhang Y."/>
            <person name="Chen Z."/>
            <person name="Xu S."/>
            <person name="Zhu R."/>
            <person name="Wang S."/>
            <person name="Zhang T."/>
            <person name="Zhao G."/>
        </authorList>
    </citation>
    <scope>NUCLEOTIDE SEQUENCE [LARGE SCALE GENOMIC DNA]</scope>
    <source>
        <strain evidence="3">cv. Xinhai21</strain>
        <tissue evidence="2">Leaf</tissue>
    </source>
</reference>
<feature type="region of interest" description="Disordered" evidence="1">
    <location>
        <begin position="1"/>
        <end position="21"/>
    </location>
</feature>
<dbReference type="EMBL" id="KZ671035">
    <property type="protein sequence ID" value="PPR82006.1"/>
    <property type="molecule type" value="Genomic_DNA"/>
</dbReference>
<gene>
    <name evidence="2" type="ORF">GOBAR_AA38708</name>
</gene>
<organism evidence="2 3">
    <name type="scientific">Gossypium barbadense</name>
    <name type="common">Sea Island cotton</name>
    <name type="synonym">Hibiscus barbadensis</name>
    <dbReference type="NCBI Taxonomy" id="3634"/>
    <lineage>
        <taxon>Eukaryota</taxon>
        <taxon>Viridiplantae</taxon>
        <taxon>Streptophyta</taxon>
        <taxon>Embryophyta</taxon>
        <taxon>Tracheophyta</taxon>
        <taxon>Spermatophyta</taxon>
        <taxon>Magnoliopsida</taxon>
        <taxon>eudicotyledons</taxon>
        <taxon>Gunneridae</taxon>
        <taxon>Pentapetalae</taxon>
        <taxon>rosids</taxon>
        <taxon>malvids</taxon>
        <taxon>Malvales</taxon>
        <taxon>Malvaceae</taxon>
        <taxon>Malvoideae</taxon>
        <taxon>Gossypium</taxon>
    </lineage>
</organism>
<protein>
    <submittedName>
        <fullName evidence="2">Uncharacterized protein</fullName>
    </submittedName>
</protein>
<evidence type="ECO:0000256" key="1">
    <source>
        <dbReference type="SAM" id="MobiDB-lite"/>
    </source>
</evidence>
<name>A0A2P5VT31_GOSBA</name>
<evidence type="ECO:0000313" key="3">
    <source>
        <dbReference type="Proteomes" id="UP000239757"/>
    </source>
</evidence>
<accession>A0A2P5VT31</accession>
<dbReference type="Proteomes" id="UP000239757">
    <property type="component" value="Unassembled WGS sequence"/>
</dbReference>
<sequence>MLVLCDSHDQSSDSSGRFDGRAGRKAVLMEAGNRQAHGGAAEEGIGDRWSSVGITILGGREIGATPKADILKTSRRGGAGEVEKLQLRGAGGDRFRRRKEPSMGDDATVKF</sequence>
<proteinExistence type="predicted"/>